<proteinExistence type="predicted"/>
<keyword evidence="2" id="KW-1185">Reference proteome</keyword>
<reference evidence="1 2" key="1">
    <citation type="submission" date="2014-04" db="EMBL/GenBank/DDBJ databases">
        <title>Genome evolution of avian class.</title>
        <authorList>
            <person name="Zhang G."/>
            <person name="Li C."/>
        </authorList>
    </citation>
    <scope>NUCLEOTIDE SEQUENCE [LARGE SCALE GENOMIC DNA]</scope>
    <source>
        <strain evidence="1">BGI_N330</strain>
    </source>
</reference>
<sequence>NGFKLKEGRFRLDIRKKFFTVREVRHWNRLPREAVAAPSLAAFKARLDGALGNLV</sequence>
<evidence type="ECO:0000313" key="2">
    <source>
        <dbReference type="Proteomes" id="UP000053001"/>
    </source>
</evidence>
<dbReference type="Proteomes" id="UP000053001">
    <property type="component" value="Unassembled WGS sequence"/>
</dbReference>
<dbReference type="EMBL" id="KK669430">
    <property type="protein sequence ID" value="KFQ03801.1"/>
    <property type="molecule type" value="Genomic_DNA"/>
</dbReference>
<organism evidence="1 2">
    <name type="scientific">Leptosomus discolor</name>
    <name type="common">Madagascar cuckoo roller</name>
    <name type="synonym">Cuculus discolor</name>
    <dbReference type="NCBI Taxonomy" id="188344"/>
    <lineage>
        <taxon>Eukaryota</taxon>
        <taxon>Metazoa</taxon>
        <taxon>Chordata</taxon>
        <taxon>Craniata</taxon>
        <taxon>Vertebrata</taxon>
        <taxon>Euteleostomi</taxon>
        <taxon>Archelosauria</taxon>
        <taxon>Archosauria</taxon>
        <taxon>Dinosauria</taxon>
        <taxon>Saurischia</taxon>
        <taxon>Theropoda</taxon>
        <taxon>Coelurosauria</taxon>
        <taxon>Aves</taxon>
        <taxon>Neognathae</taxon>
        <taxon>Neoaves</taxon>
        <taxon>Telluraves</taxon>
        <taxon>Coraciimorphae</taxon>
        <taxon>Coraciiformes</taxon>
        <taxon>Leptosomidae</taxon>
        <taxon>Leptosomus</taxon>
    </lineage>
</organism>
<evidence type="ECO:0000313" key="1">
    <source>
        <dbReference type="EMBL" id="KFQ03801.1"/>
    </source>
</evidence>
<evidence type="ECO:0008006" key="3">
    <source>
        <dbReference type="Google" id="ProtNLM"/>
    </source>
</evidence>
<name>A0A091P8W1_LEPDC</name>
<feature type="non-terminal residue" evidence="1">
    <location>
        <position position="1"/>
    </location>
</feature>
<protein>
    <recommendedName>
        <fullName evidence="3">Nidogen G2 beta-barrel domain-containing protein</fullName>
    </recommendedName>
</protein>
<dbReference type="PhylomeDB" id="A0A091P8W1"/>
<feature type="non-terminal residue" evidence="1">
    <location>
        <position position="55"/>
    </location>
</feature>
<dbReference type="AlphaFoldDB" id="A0A091P8W1"/>
<accession>A0A091P8W1</accession>
<gene>
    <name evidence="1" type="ORF">N330_05650</name>
</gene>